<dbReference type="Gene3D" id="3.40.50.10490">
    <property type="entry name" value="Glucose-6-phosphate isomerase like protein, domain 1"/>
    <property type="match status" value="1"/>
</dbReference>
<name>A0A1I3ZQA9_9GAMM</name>
<dbReference type="EMBL" id="FOSD01000007">
    <property type="protein sequence ID" value="SFK46157.1"/>
    <property type="molecule type" value="Genomic_DNA"/>
</dbReference>
<reference evidence="6 7" key="1">
    <citation type="submission" date="2016-10" db="EMBL/GenBank/DDBJ databases">
        <authorList>
            <person name="Varghese N."/>
            <person name="Submissions S."/>
        </authorList>
    </citation>
    <scope>NUCLEOTIDE SEQUENCE [LARGE SCALE GENOMIC DNA]</scope>
    <source>
        <strain evidence="6 7">YR512</strain>
    </source>
</reference>
<gene>
    <name evidence="6" type="ORF">SAMN05518863_107128</name>
</gene>
<evidence type="ECO:0000256" key="1">
    <source>
        <dbReference type="ARBA" id="ARBA00023015"/>
    </source>
</evidence>
<dbReference type="InterPro" id="IPR000281">
    <property type="entry name" value="HTH_RpiR"/>
</dbReference>
<dbReference type="PANTHER" id="PTHR30514:SF1">
    <property type="entry name" value="HTH-TYPE TRANSCRIPTIONAL REGULATOR HEXR-RELATED"/>
    <property type="match status" value="1"/>
</dbReference>
<dbReference type="SUPFAM" id="SSF46689">
    <property type="entry name" value="Homeodomain-like"/>
    <property type="match status" value="1"/>
</dbReference>
<dbReference type="Gene3D" id="1.10.10.10">
    <property type="entry name" value="Winged helix-like DNA-binding domain superfamily/Winged helix DNA-binding domain"/>
    <property type="match status" value="1"/>
</dbReference>
<keyword evidence="3" id="KW-0804">Transcription</keyword>
<dbReference type="InterPro" id="IPR046348">
    <property type="entry name" value="SIS_dom_sf"/>
</dbReference>
<comment type="caution">
    <text evidence="6">The sequence shown here is derived from an EMBL/GenBank/DDBJ whole genome shotgun (WGS) entry which is preliminary data.</text>
</comment>
<evidence type="ECO:0000256" key="3">
    <source>
        <dbReference type="ARBA" id="ARBA00023163"/>
    </source>
</evidence>
<dbReference type="CDD" id="cd05013">
    <property type="entry name" value="SIS_RpiR"/>
    <property type="match status" value="1"/>
</dbReference>
<dbReference type="PANTHER" id="PTHR30514">
    <property type="entry name" value="GLUCOKINASE"/>
    <property type="match status" value="1"/>
</dbReference>
<dbReference type="InterPro" id="IPR036388">
    <property type="entry name" value="WH-like_DNA-bd_sf"/>
</dbReference>
<feature type="domain" description="HTH rpiR-type" evidence="4">
    <location>
        <begin position="14"/>
        <end position="90"/>
    </location>
</feature>
<evidence type="ECO:0000259" key="4">
    <source>
        <dbReference type="PROSITE" id="PS51071"/>
    </source>
</evidence>
<dbReference type="SUPFAM" id="SSF53697">
    <property type="entry name" value="SIS domain"/>
    <property type="match status" value="1"/>
</dbReference>
<organism evidence="6 7">
    <name type="scientific">Candidatus Pantoea symbiotica</name>
    <dbReference type="NCBI Taxonomy" id="1884370"/>
    <lineage>
        <taxon>Bacteria</taxon>
        <taxon>Pseudomonadati</taxon>
        <taxon>Pseudomonadota</taxon>
        <taxon>Gammaproteobacteria</taxon>
        <taxon>Enterobacterales</taxon>
        <taxon>Erwiniaceae</taxon>
        <taxon>Pantoea</taxon>
    </lineage>
</organism>
<dbReference type="PROSITE" id="PS51071">
    <property type="entry name" value="HTH_RPIR"/>
    <property type="match status" value="1"/>
</dbReference>
<accession>A0A1I3ZQA9</accession>
<dbReference type="InterPro" id="IPR001347">
    <property type="entry name" value="SIS_dom"/>
</dbReference>
<evidence type="ECO:0000256" key="2">
    <source>
        <dbReference type="ARBA" id="ARBA00023125"/>
    </source>
</evidence>
<protein>
    <submittedName>
        <fullName evidence="6">Transcriptional regulator, RpiR family</fullName>
    </submittedName>
</protein>
<dbReference type="PROSITE" id="PS51464">
    <property type="entry name" value="SIS"/>
    <property type="match status" value="1"/>
</dbReference>
<keyword evidence="7" id="KW-1185">Reference proteome</keyword>
<sequence>MTDSTPKTSKRPYDLYGERFHACKHQLTPRLLKVAHYIHQHRSAVLDKTALGIAIDTQTSDATVIRAIQALGFSGYRDLKIVISEYLGVTRRSPARVASTVNELAQDAKGSIDFVLDSYRISCEMLAAPANRQAIQHAIDLLQQAERVAIFGIGASAILADYTARLFKRNGTSAYVLNHTGIALSEQIAEMRHADVLIMLAQSSAHPEGMVTLAEAQRLGIKIVLLTAATDSIFAQHADVMIEIPRSRSADKMPVHATPMICLEILVLGLAAAAPVATMNSMSKLYEISNALTRPGARKSRTP</sequence>
<dbReference type="InterPro" id="IPR035472">
    <property type="entry name" value="RpiR-like_SIS"/>
</dbReference>
<dbReference type="Pfam" id="PF01380">
    <property type="entry name" value="SIS"/>
    <property type="match status" value="1"/>
</dbReference>
<proteinExistence type="predicted"/>
<dbReference type="InterPro" id="IPR009057">
    <property type="entry name" value="Homeodomain-like_sf"/>
</dbReference>
<evidence type="ECO:0000259" key="5">
    <source>
        <dbReference type="PROSITE" id="PS51464"/>
    </source>
</evidence>
<keyword evidence="1" id="KW-0805">Transcription regulation</keyword>
<dbReference type="RefSeq" id="WP_008109558.1">
    <property type="nucleotide sequence ID" value="NZ_FOSD01000007.1"/>
</dbReference>
<dbReference type="Pfam" id="PF01418">
    <property type="entry name" value="HTH_6"/>
    <property type="match status" value="1"/>
</dbReference>
<evidence type="ECO:0000313" key="7">
    <source>
        <dbReference type="Proteomes" id="UP000198841"/>
    </source>
</evidence>
<keyword evidence="2" id="KW-0238">DNA-binding</keyword>
<evidence type="ECO:0000313" key="6">
    <source>
        <dbReference type="EMBL" id="SFK46157.1"/>
    </source>
</evidence>
<dbReference type="Proteomes" id="UP000198841">
    <property type="component" value="Unassembled WGS sequence"/>
</dbReference>
<feature type="domain" description="SIS" evidence="5">
    <location>
        <begin position="138"/>
        <end position="284"/>
    </location>
</feature>
<dbReference type="InterPro" id="IPR047640">
    <property type="entry name" value="RpiR-like"/>
</dbReference>